<proteinExistence type="predicted"/>
<evidence type="ECO:0000313" key="1">
    <source>
        <dbReference type="EMBL" id="KAG6626157.1"/>
    </source>
</evidence>
<reference evidence="1" key="1">
    <citation type="submission" date="2020-12" db="EMBL/GenBank/DDBJ databases">
        <title>WGS assembly of Carya illinoinensis cv. Pawnee.</title>
        <authorList>
            <person name="Platts A."/>
            <person name="Shu S."/>
            <person name="Wright S."/>
            <person name="Barry K."/>
            <person name="Edger P."/>
            <person name="Pires J.C."/>
            <person name="Schmutz J."/>
        </authorList>
    </citation>
    <scope>NUCLEOTIDE SEQUENCE</scope>
    <source>
        <tissue evidence="1">Leaf</tissue>
    </source>
</reference>
<accession>A0A8T1NAZ9</accession>
<protein>
    <submittedName>
        <fullName evidence="1">Uncharacterized protein</fullName>
    </submittedName>
</protein>
<gene>
    <name evidence="1" type="ORF">CIPAW_15G028400</name>
</gene>
<dbReference type="Proteomes" id="UP000811609">
    <property type="component" value="Chromosome 15"/>
</dbReference>
<sequence>MLKEEGFGAFYKLPFQCNSWHTYRREKIRRNGTVVFQNCNLL</sequence>
<dbReference type="EMBL" id="CM031823">
    <property type="protein sequence ID" value="KAG6626157.1"/>
    <property type="molecule type" value="Genomic_DNA"/>
</dbReference>
<name>A0A8T1NAZ9_CARIL</name>
<comment type="caution">
    <text evidence="1">The sequence shown here is derived from an EMBL/GenBank/DDBJ whole genome shotgun (WGS) entry which is preliminary data.</text>
</comment>
<dbReference type="AlphaFoldDB" id="A0A8T1NAZ9"/>
<keyword evidence="2" id="KW-1185">Reference proteome</keyword>
<evidence type="ECO:0000313" key="2">
    <source>
        <dbReference type="Proteomes" id="UP000811609"/>
    </source>
</evidence>
<organism evidence="1 2">
    <name type="scientific">Carya illinoinensis</name>
    <name type="common">Pecan</name>
    <dbReference type="NCBI Taxonomy" id="32201"/>
    <lineage>
        <taxon>Eukaryota</taxon>
        <taxon>Viridiplantae</taxon>
        <taxon>Streptophyta</taxon>
        <taxon>Embryophyta</taxon>
        <taxon>Tracheophyta</taxon>
        <taxon>Spermatophyta</taxon>
        <taxon>Magnoliopsida</taxon>
        <taxon>eudicotyledons</taxon>
        <taxon>Gunneridae</taxon>
        <taxon>Pentapetalae</taxon>
        <taxon>rosids</taxon>
        <taxon>fabids</taxon>
        <taxon>Fagales</taxon>
        <taxon>Juglandaceae</taxon>
        <taxon>Carya</taxon>
    </lineage>
</organism>